<dbReference type="EMBL" id="LXQA010011456">
    <property type="protein sequence ID" value="MCH87069.1"/>
    <property type="molecule type" value="Genomic_DNA"/>
</dbReference>
<evidence type="ECO:0000313" key="3">
    <source>
        <dbReference type="Proteomes" id="UP000265520"/>
    </source>
</evidence>
<dbReference type="Pfam" id="PF13456">
    <property type="entry name" value="RVT_3"/>
    <property type="match status" value="1"/>
</dbReference>
<name>A0A392MJ38_9FABA</name>
<dbReference type="InterPro" id="IPR002156">
    <property type="entry name" value="RNaseH_domain"/>
</dbReference>
<evidence type="ECO:0000313" key="2">
    <source>
        <dbReference type="EMBL" id="MCH87069.1"/>
    </source>
</evidence>
<proteinExistence type="predicted"/>
<dbReference type="PANTHER" id="PTHR47074:SF48">
    <property type="entry name" value="POLYNUCLEOTIDYL TRANSFERASE, RIBONUCLEASE H-LIKE SUPERFAMILY PROTEIN"/>
    <property type="match status" value="1"/>
</dbReference>
<dbReference type="PANTHER" id="PTHR47074">
    <property type="entry name" value="BNAC02G40300D PROTEIN"/>
    <property type="match status" value="1"/>
</dbReference>
<dbReference type="Proteomes" id="UP000265520">
    <property type="component" value="Unassembled WGS sequence"/>
</dbReference>
<dbReference type="CDD" id="cd06222">
    <property type="entry name" value="RNase_H_like"/>
    <property type="match status" value="1"/>
</dbReference>
<sequence length="336" mass="38821">MIKSVLQAIPSYVMSVYLLPDSTIKEIEHMINSFWWGGGENNKGIKWLAWDRMTFPKALWRWIIGNGTKINVMRDPWLREKDGIWVQSPQLQVNRILDIPLFDEEGVIMGYNKTVGIAYEKYMLLLRPNTYFGEYVEAAYQPVLGYSKGCAGLETIVTDRLQHFNTVDALILDICRTESKDVAGQLAVLLWIIWNNRNNKVWNAEHETGRGLGIKARQFWLEWKACQSFQHDSINTEQHHYIMQWQKPPPGWNKCNVDAGFHNELNKTSLGWILRDQFGQFVMAGTSWNQGKCSIIEGEAIALLEAMKTMEQRGMSHVIFETDSRNVVDAIHNLRI</sequence>
<reference evidence="2 3" key="1">
    <citation type="journal article" date="2018" name="Front. Plant Sci.">
        <title>Red Clover (Trifolium pratense) and Zigzag Clover (T. medium) - A Picture of Genomic Similarities and Differences.</title>
        <authorList>
            <person name="Dluhosova J."/>
            <person name="Istvanek J."/>
            <person name="Nedelnik J."/>
            <person name="Repkova J."/>
        </authorList>
    </citation>
    <scope>NUCLEOTIDE SEQUENCE [LARGE SCALE GENOMIC DNA]</scope>
    <source>
        <strain evidence="3">cv. 10/8</strain>
        <tissue evidence="2">Leaf</tissue>
    </source>
</reference>
<feature type="non-terminal residue" evidence="2">
    <location>
        <position position="336"/>
    </location>
</feature>
<dbReference type="InterPro" id="IPR052929">
    <property type="entry name" value="RNase_H-like_EbsB-rel"/>
</dbReference>
<organism evidence="2 3">
    <name type="scientific">Trifolium medium</name>
    <dbReference type="NCBI Taxonomy" id="97028"/>
    <lineage>
        <taxon>Eukaryota</taxon>
        <taxon>Viridiplantae</taxon>
        <taxon>Streptophyta</taxon>
        <taxon>Embryophyta</taxon>
        <taxon>Tracheophyta</taxon>
        <taxon>Spermatophyta</taxon>
        <taxon>Magnoliopsida</taxon>
        <taxon>eudicotyledons</taxon>
        <taxon>Gunneridae</taxon>
        <taxon>Pentapetalae</taxon>
        <taxon>rosids</taxon>
        <taxon>fabids</taxon>
        <taxon>Fabales</taxon>
        <taxon>Fabaceae</taxon>
        <taxon>Papilionoideae</taxon>
        <taxon>50 kb inversion clade</taxon>
        <taxon>NPAAA clade</taxon>
        <taxon>Hologalegina</taxon>
        <taxon>IRL clade</taxon>
        <taxon>Trifolieae</taxon>
        <taxon>Trifolium</taxon>
    </lineage>
</organism>
<dbReference type="InterPro" id="IPR044730">
    <property type="entry name" value="RNase_H-like_dom_plant"/>
</dbReference>
<dbReference type="Gene3D" id="3.30.420.10">
    <property type="entry name" value="Ribonuclease H-like superfamily/Ribonuclease H"/>
    <property type="match status" value="1"/>
</dbReference>
<dbReference type="InterPro" id="IPR036397">
    <property type="entry name" value="RNaseH_sf"/>
</dbReference>
<dbReference type="SUPFAM" id="SSF53098">
    <property type="entry name" value="Ribonuclease H-like"/>
    <property type="match status" value="1"/>
</dbReference>
<protein>
    <submittedName>
        <fullName evidence="2">Cytochrome P450</fullName>
    </submittedName>
</protein>
<gene>
    <name evidence="2" type="ORF">A2U01_0007934</name>
</gene>
<keyword evidence="3" id="KW-1185">Reference proteome</keyword>
<dbReference type="AlphaFoldDB" id="A0A392MJ38"/>
<evidence type="ECO:0000259" key="1">
    <source>
        <dbReference type="Pfam" id="PF13456"/>
    </source>
</evidence>
<dbReference type="GO" id="GO:0004523">
    <property type="term" value="F:RNA-DNA hybrid ribonuclease activity"/>
    <property type="evidence" value="ECO:0007669"/>
    <property type="project" value="InterPro"/>
</dbReference>
<dbReference type="GO" id="GO:0003676">
    <property type="term" value="F:nucleic acid binding"/>
    <property type="evidence" value="ECO:0007669"/>
    <property type="project" value="InterPro"/>
</dbReference>
<feature type="domain" description="RNase H type-1" evidence="1">
    <location>
        <begin position="256"/>
        <end position="333"/>
    </location>
</feature>
<dbReference type="InterPro" id="IPR012337">
    <property type="entry name" value="RNaseH-like_sf"/>
</dbReference>
<comment type="caution">
    <text evidence="2">The sequence shown here is derived from an EMBL/GenBank/DDBJ whole genome shotgun (WGS) entry which is preliminary data.</text>
</comment>
<accession>A0A392MJ38</accession>